<protein>
    <submittedName>
        <fullName evidence="2">Uncharacterized protein</fullName>
    </submittedName>
</protein>
<feature type="compositionally biased region" description="Polar residues" evidence="1">
    <location>
        <begin position="39"/>
        <end position="52"/>
    </location>
</feature>
<name>A0A0A8Y8Y5_ARUDO</name>
<evidence type="ECO:0000313" key="2">
    <source>
        <dbReference type="EMBL" id="JAD22731.1"/>
    </source>
</evidence>
<organism evidence="2">
    <name type="scientific">Arundo donax</name>
    <name type="common">Giant reed</name>
    <name type="synonym">Donax arundinaceus</name>
    <dbReference type="NCBI Taxonomy" id="35708"/>
    <lineage>
        <taxon>Eukaryota</taxon>
        <taxon>Viridiplantae</taxon>
        <taxon>Streptophyta</taxon>
        <taxon>Embryophyta</taxon>
        <taxon>Tracheophyta</taxon>
        <taxon>Spermatophyta</taxon>
        <taxon>Magnoliopsida</taxon>
        <taxon>Liliopsida</taxon>
        <taxon>Poales</taxon>
        <taxon>Poaceae</taxon>
        <taxon>PACMAD clade</taxon>
        <taxon>Arundinoideae</taxon>
        <taxon>Arundineae</taxon>
        <taxon>Arundo</taxon>
    </lineage>
</organism>
<reference evidence="2" key="2">
    <citation type="journal article" date="2015" name="Data Brief">
        <title>Shoot transcriptome of the giant reed, Arundo donax.</title>
        <authorList>
            <person name="Barrero R.A."/>
            <person name="Guerrero F.D."/>
            <person name="Moolhuijzen P."/>
            <person name="Goolsby J.A."/>
            <person name="Tidwell J."/>
            <person name="Bellgard S.E."/>
            <person name="Bellgard M.I."/>
        </authorList>
    </citation>
    <scope>NUCLEOTIDE SEQUENCE</scope>
    <source>
        <tissue evidence="2">Shoot tissue taken approximately 20 cm above the soil surface</tissue>
    </source>
</reference>
<evidence type="ECO:0000256" key="1">
    <source>
        <dbReference type="SAM" id="MobiDB-lite"/>
    </source>
</evidence>
<proteinExistence type="predicted"/>
<reference evidence="2" key="1">
    <citation type="submission" date="2014-09" db="EMBL/GenBank/DDBJ databases">
        <authorList>
            <person name="Magalhaes I.L.F."/>
            <person name="Oliveira U."/>
            <person name="Santos F.R."/>
            <person name="Vidigal T.H.D.A."/>
            <person name="Brescovit A.D."/>
            <person name="Santos A.J."/>
        </authorList>
    </citation>
    <scope>NUCLEOTIDE SEQUENCE</scope>
    <source>
        <tissue evidence="2">Shoot tissue taken approximately 20 cm above the soil surface</tissue>
    </source>
</reference>
<feature type="region of interest" description="Disordered" evidence="1">
    <location>
        <begin position="25"/>
        <end position="52"/>
    </location>
</feature>
<dbReference type="AlphaFoldDB" id="A0A0A8Y8Y5"/>
<dbReference type="EMBL" id="GBRH01275164">
    <property type="protein sequence ID" value="JAD22731.1"/>
    <property type="molecule type" value="Transcribed_RNA"/>
</dbReference>
<sequence length="52" mass="5287">MPFSTTSYSGRLYTSPASVVAAESSSSAGFRGIGDVTGSPFSSMRSLSTSCL</sequence>
<accession>A0A0A8Y8Y5</accession>